<protein>
    <submittedName>
        <fullName evidence="2">Uncharacterized protein</fullName>
    </submittedName>
</protein>
<comment type="caution">
    <text evidence="2">The sequence shown here is derived from an EMBL/GenBank/DDBJ whole genome shotgun (WGS) entry which is preliminary data.</text>
</comment>
<keyword evidence="3" id="KW-1185">Reference proteome</keyword>
<gene>
    <name evidence="2" type="ORF">P7K49_029592</name>
</gene>
<accession>A0ABQ9U7N6</accession>
<sequence>MGLDTGEVEKNSEKMETADALTGPAYNQLLSNLFLRTTGDRESVYVKKKIEGYKGKMEAGKQEMWNREGEKFERKNIPRG</sequence>
<reference evidence="2 3" key="1">
    <citation type="submission" date="2023-05" db="EMBL/GenBank/DDBJ databases">
        <title>B98-5 Cell Line De Novo Hybrid Assembly: An Optical Mapping Approach.</title>
        <authorList>
            <person name="Kananen K."/>
            <person name="Auerbach J.A."/>
            <person name="Kautto E."/>
            <person name="Blachly J.S."/>
        </authorList>
    </citation>
    <scope>NUCLEOTIDE SEQUENCE [LARGE SCALE GENOMIC DNA]</scope>
    <source>
        <strain evidence="2">B95-8</strain>
        <tissue evidence="2">Cell line</tissue>
    </source>
</reference>
<proteinExistence type="predicted"/>
<dbReference type="Proteomes" id="UP001266305">
    <property type="component" value="Unassembled WGS sequence"/>
</dbReference>
<evidence type="ECO:0000313" key="2">
    <source>
        <dbReference type="EMBL" id="KAK2093063.1"/>
    </source>
</evidence>
<dbReference type="EMBL" id="JASSZA010000015">
    <property type="protein sequence ID" value="KAK2093063.1"/>
    <property type="molecule type" value="Genomic_DNA"/>
</dbReference>
<evidence type="ECO:0000313" key="3">
    <source>
        <dbReference type="Proteomes" id="UP001266305"/>
    </source>
</evidence>
<name>A0ABQ9U7N6_SAGOE</name>
<evidence type="ECO:0000256" key="1">
    <source>
        <dbReference type="SAM" id="MobiDB-lite"/>
    </source>
</evidence>
<organism evidence="2 3">
    <name type="scientific">Saguinus oedipus</name>
    <name type="common">Cotton-top tamarin</name>
    <name type="synonym">Oedipomidas oedipus</name>
    <dbReference type="NCBI Taxonomy" id="9490"/>
    <lineage>
        <taxon>Eukaryota</taxon>
        <taxon>Metazoa</taxon>
        <taxon>Chordata</taxon>
        <taxon>Craniata</taxon>
        <taxon>Vertebrata</taxon>
        <taxon>Euteleostomi</taxon>
        <taxon>Mammalia</taxon>
        <taxon>Eutheria</taxon>
        <taxon>Euarchontoglires</taxon>
        <taxon>Primates</taxon>
        <taxon>Haplorrhini</taxon>
        <taxon>Platyrrhini</taxon>
        <taxon>Cebidae</taxon>
        <taxon>Callitrichinae</taxon>
        <taxon>Saguinus</taxon>
    </lineage>
</organism>
<feature type="region of interest" description="Disordered" evidence="1">
    <location>
        <begin position="60"/>
        <end position="80"/>
    </location>
</feature>